<name>A0AA95KD36_9GAMM</name>
<evidence type="ECO:0000313" key="1">
    <source>
        <dbReference type="EMBL" id="WGM00999.1"/>
    </source>
</evidence>
<protein>
    <submittedName>
        <fullName evidence="1">DUF2190 family protein</fullName>
    </submittedName>
</protein>
<accession>A0AA95KD36</accession>
<dbReference type="EMBL" id="CP123504">
    <property type="protein sequence ID" value="WGM00999.1"/>
    <property type="molecule type" value="Genomic_DNA"/>
</dbReference>
<reference evidence="1" key="1">
    <citation type="submission" date="2023-04" db="EMBL/GenBank/DDBJ databases">
        <title>Genome dynamics across the evolutionary transition to endosymbiosis.</title>
        <authorList>
            <person name="Siozios S."/>
            <person name="Nadal-Jimenez P."/>
            <person name="Azagi T."/>
            <person name="Sprong H."/>
            <person name="Frost C.L."/>
            <person name="Parratt S.R."/>
            <person name="Taylor G."/>
            <person name="Brettell L."/>
            <person name="Lew K.C."/>
            <person name="Croft L."/>
            <person name="King K.C."/>
            <person name="Brockhurst M.A."/>
            <person name="Hypsa V."/>
            <person name="Novakova E."/>
            <person name="Darby A.C."/>
            <person name="Hurst G.D.D."/>
        </authorList>
    </citation>
    <scope>NUCLEOTIDE SEQUENCE</scope>
    <source>
        <strain evidence="1">APv</strain>
    </source>
</reference>
<dbReference type="Pfam" id="PF09956">
    <property type="entry name" value="Phage_cement_2"/>
    <property type="match status" value="1"/>
</dbReference>
<dbReference type="RefSeq" id="WP_280624579.1">
    <property type="nucleotide sequence ID" value="NZ_CP123504.1"/>
</dbReference>
<proteinExistence type="predicted"/>
<dbReference type="AlphaFoldDB" id="A0AA95KD36"/>
<organism evidence="1 2">
    <name type="scientific">Arsenophonus nasoniae</name>
    <name type="common">son-killer infecting Nasonia vitripennis</name>
    <dbReference type="NCBI Taxonomy" id="638"/>
    <lineage>
        <taxon>Bacteria</taxon>
        <taxon>Pseudomonadati</taxon>
        <taxon>Pseudomonadota</taxon>
        <taxon>Gammaproteobacteria</taxon>
        <taxon>Enterobacterales</taxon>
        <taxon>Morganellaceae</taxon>
        <taxon>Arsenophonus</taxon>
    </lineage>
</organism>
<dbReference type="Proteomes" id="UP001177595">
    <property type="component" value="Chromosome"/>
</dbReference>
<evidence type="ECO:0000313" key="2">
    <source>
        <dbReference type="Proteomes" id="UP001177595"/>
    </source>
</evidence>
<sequence>MVTQQVVLTTTMMAAEALIQHRLVGISGKVFKGSGAELGVAAVDGKAGDAVPVNVIGIMVVEAGGAVSAGEYVKADTEGRVIPESPLDKGALPVSTVGVALDSATAEGQLIRMVRGI</sequence>
<gene>
    <name evidence="1" type="ORF">QE210_14285</name>
</gene>
<dbReference type="InterPro" id="IPR011231">
    <property type="entry name" value="Phage_VT1-Sakai_H0018"/>
</dbReference>